<evidence type="ECO:0000256" key="4">
    <source>
        <dbReference type="ARBA" id="ARBA00022989"/>
    </source>
</evidence>
<proteinExistence type="inferred from homology"/>
<comment type="similarity">
    <text evidence="2">Belongs to the UPF0073 (Hly-III) family.</text>
</comment>
<sequence length="215" mass="23775">MVLKTHIYTRREEIANAITHGLGVLLSVAVLSILLVFAVWKGTAVHIVSFAVFGATMFLLYTASTLVHSFPEGKVKDVFEIMDHSAIYLFIAGTYTPLVLIVVGGTLGWTLFGIVWGIALFGVVFKIFFTKRFMILSTLGYVAMGWLIVFAFNDVVANMPEAGLQLLVAGGVLYTAGSIFYVWRSFPFHHAVWHIFVLAGSVLHFLMMFYVLPSA</sequence>
<feature type="transmembrane region" description="Helical" evidence="6">
    <location>
        <begin position="195"/>
        <end position="212"/>
    </location>
</feature>
<keyword evidence="4 6" id="KW-1133">Transmembrane helix</keyword>
<dbReference type="EMBL" id="JBHTCP010000004">
    <property type="protein sequence ID" value="MFC7370638.1"/>
    <property type="molecule type" value="Genomic_DNA"/>
</dbReference>
<comment type="subcellular location">
    <subcellularLocation>
        <location evidence="1">Endomembrane system</location>
        <topology evidence="1">Multi-pass membrane protein</topology>
    </subcellularLocation>
</comment>
<feature type="transmembrane region" description="Helical" evidence="6">
    <location>
        <begin position="85"/>
        <end position="103"/>
    </location>
</feature>
<dbReference type="PANTHER" id="PTHR20855:SF129">
    <property type="entry name" value="HEMOLYSIN-3 HOMOLOG"/>
    <property type="match status" value="1"/>
</dbReference>
<feature type="transmembrane region" description="Helical" evidence="6">
    <location>
        <begin position="133"/>
        <end position="152"/>
    </location>
</feature>
<dbReference type="InterPro" id="IPR005744">
    <property type="entry name" value="Hy-lIII"/>
</dbReference>
<feature type="transmembrane region" description="Helical" evidence="6">
    <location>
        <begin position="21"/>
        <end position="40"/>
    </location>
</feature>
<dbReference type="InterPro" id="IPR004254">
    <property type="entry name" value="AdipoR/HlyIII-related"/>
</dbReference>
<dbReference type="Proteomes" id="UP001596549">
    <property type="component" value="Unassembled WGS sequence"/>
</dbReference>
<evidence type="ECO:0000313" key="7">
    <source>
        <dbReference type="EMBL" id="MFC7370638.1"/>
    </source>
</evidence>
<name>A0ABW2NND2_9BACL</name>
<accession>A0ABW2NND2</accession>
<gene>
    <name evidence="7" type="ORF">ACFQPF_02995</name>
</gene>
<feature type="transmembrane region" description="Helical" evidence="6">
    <location>
        <begin position="46"/>
        <end position="64"/>
    </location>
</feature>
<reference evidence="8" key="1">
    <citation type="journal article" date="2019" name="Int. J. Syst. Evol. Microbiol.">
        <title>The Global Catalogue of Microorganisms (GCM) 10K type strain sequencing project: providing services to taxonomists for standard genome sequencing and annotation.</title>
        <authorList>
            <consortium name="The Broad Institute Genomics Platform"/>
            <consortium name="The Broad Institute Genome Sequencing Center for Infectious Disease"/>
            <person name="Wu L."/>
            <person name="Ma J."/>
        </authorList>
    </citation>
    <scope>NUCLEOTIDE SEQUENCE [LARGE SCALE GENOMIC DNA]</scope>
    <source>
        <strain evidence="8">NBRC 106396</strain>
    </source>
</reference>
<feature type="transmembrane region" description="Helical" evidence="6">
    <location>
        <begin position="109"/>
        <end position="128"/>
    </location>
</feature>
<evidence type="ECO:0000256" key="3">
    <source>
        <dbReference type="ARBA" id="ARBA00022692"/>
    </source>
</evidence>
<evidence type="ECO:0000256" key="2">
    <source>
        <dbReference type="ARBA" id="ARBA00008488"/>
    </source>
</evidence>
<keyword evidence="5 6" id="KW-0472">Membrane</keyword>
<organism evidence="7 8">
    <name type="scientific">Fictibacillus iocasae</name>
    <dbReference type="NCBI Taxonomy" id="2715437"/>
    <lineage>
        <taxon>Bacteria</taxon>
        <taxon>Bacillati</taxon>
        <taxon>Bacillota</taxon>
        <taxon>Bacilli</taxon>
        <taxon>Bacillales</taxon>
        <taxon>Fictibacillaceae</taxon>
        <taxon>Fictibacillus</taxon>
    </lineage>
</organism>
<evidence type="ECO:0000256" key="6">
    <source>
        <dbReference type="SAM" id="Phobius"/>
    </source>
</evidence>
<comment type="caution">
    <text evidence="7">The sequence shown here is derived from an EMBL/GenBank/DDBJ whole genome shotgun (WGS) entry which is preliminary data.</text>
</comment>
<evidence type="ECO:0000313" key="8">
    <source>
        <dbReference type="Proteomes" id="UP001596549"/>
    </source>
</evidence>
<dbReference type="PANTHER" id="PTHR20855">
    <property type="entry name" value="ADIPOR/PROGESTIN RECEPTOR-RELATED"/>
    <property type="match status" value="1"/>
</dbReference>
<evidence type="ECO:0000256" key="1">
    <source>
        <dbReference type="ARBA" id="ARBA00004127"/>
    </source>
</evidence>
<dbReference type="Pfam" id="PF03006">
    <property type="entry name" value="HlyIII"/>
    <property type="match status" value="1"/>
</dbReference>
<feature type="transmembrane region" description="Helical" evidence="6">
    <location>
        <begin position="164"/>
        <end position="183"/>
    </location>
</feature>
<keyword evidence="3 6" id="KW-0812">Transmembrane</keyword>
<dbReference type="NCBIfam" id="TIGR01065">
    <property type="entry name" value="hlyIII"/>
    <property type="match status" value="1"/>
</dbReference>
<keyword evidence="8" id="KW-1185">Reference proteome</keyword>
<evidence type="ECO:0000256" key="5">
    <source>
        <dbReference type="ARBA" id="ARBA00023136"/>
    </source>
</evidence>
<dbReference type="RefSeq" id="WP_379746305.1">
    <property type="nucleotide sequence ID" value="NZ_JBHTCP010000004.1"/>
</dbReference>
<protein>
    <submittedName>
        <fullName evidence="7">Hemolysin III family protein</fullName>
    </submittedName>
</protein>